<dbReference type="Proteomes" id="UP000092544">
    <property type="component" value="Unassembled WGS sequence"/>
</dbReference>
<evidence type="ECO:0000313" key="5">
    <source>
        <dbReference type="Proteomes" id="UP000092544"/>
    </source>
</evidence>
<dbReference type="EMBL" id="FLOB01000007">
    <property type="protein sequence ID" value="SBS33941.1"/>
    <property type="molecule type" value="Genomic_DNA"/>
</dbReference>
<accession>A0A1A8TJI2</accession>
<dbReference type="InterPro" id="IPR036065">
    <property type="entry name" value="BolA-like_sf"/>
</dbReference>
<dbReference type="Pfam" id="PF01722">
    <property type="entry name" value="BolA"/>
    <property type="match status" value="1"/>
</dbReference>
<dbReference type="Gene3D" id="3.30.300.90">
    <property type="entry name" value="BolA-like"/>
    <property type="match status" value="1"/>
</dbReference>
<organism evidence="4 5">
    <name type="scientific">Marinomonas spartinae</name>
    <dbReference type="NCBI Taxonomy" id="1792290"/>
    <lineage>
        <taxon>Bacteria</taxon>
        <taxon>Pseudomonadati</taxon>
        <taxon>Pseudomonadota</taxon>
        <taxon>Gammaproteobacteria</taxon>
        <taxon>Oceanospirillales</taxon>
        <taxon>Oceanospirillaceae</taxon>
        <taxon>Marinomonas</taxon>
    </lineage>
</organism>
<dbReference type="RefSeq" id="WP_067017637.1">
    <property type="nucleotide sequence ID" value="NZ_FLOB01000007.1"/>
</dbReference>
<evidence type="ECO:0000256" key="2">
    <source>
        <dbReference type="ARBA" id="ARBA00074073"/>
    </source>
</evidence>
<dbReference type="PANTHER" id="PTHR46229:SF2">
    <property type="entry name" value="BOLA-LIKE PROTEIN 1"/>
    <property type="match status" value="1"/>
</dbReference>
<comment type="similarity">
    <text evidence="1 3">Belongs to the BolA/IbaG family.</text>
</comment>
<keyword evidence="5" id="KW-1185">Reference proteome</keyword>
<dbReference type="AlphaFoldDB" id="A0A1A8TJI2"/>
<proteinExistence type="inferred from homology"/>
<dbReference type="PIRSF" id="PIRSF003113">
    <property type="entry name" value="BolA"/>
    <property type="match status" value="1"/>
</dbReference>
<dbReference type="GO" id="GO:1990229">
    <property type="term" value="C:iron-sulfur cluster assembly complex"/>
    <property type="evidence" value="ECO:0007669"/>
    <property type="project" value="UniProtKB-ARBA"/>
</dbReference>
<dbReference type="InterPro" id="IPR002634">
    <property type="entry name" value="BolA"/>
</dbReference>
<sequence length="103" mass="11729">MKIQNDIKRHLEEAFSPQYLDLENESYMHNVPEGSESHFKLVLVSDQFAGKRLVQRHQLVYGALAKQMTLIHALAMHLFTPEEWSKRQVDVSASPNCHGGGRG</sequence>
<reference evidence="4 5" key="1">
    <citation type="submission" date="2016-06" db="EMBL/GenBank/DDBJ databases">
        <authorList>
            <person name="Kjaerup R.B."/>
            <person name="Dalgaard T.S."/>
            <person name="Juul-Madsen H.R."/>
        </authorList>
    </citation>
    <scope>NUCLEOTIDE SEQUENCE [LARGE SCALE GENOMIC DNA]</scope>
    <source>
        <strain evidence="4 5">CECT 8886</strain>
    </source>
</reference>
<dbReference type="OrthoDB" id="9801469at2"/>
<dbReference type="InterPro" id="IPR050961">
    <property type="entry name" value="BolA/IbaG_stress_morph_reg"/>
</dbReference>
<evidence type="ECO:0000313" key="4">
    <source>
        <dbReference type="EMBL" id="SBS33941.1"/>
    </source>
</evidence>
<name>A0A1A8TJI2_9GAMM</name>
<dbReference type="PANTHER" id="PTHR46229">
    <property type="entry name" value="BOLA TRANSCRIPTION REGULATOR"/>
    <property type="match status" value="1"/>
</dbReference>
<evidence type="ECO:0000256" key="3">
    <source>
        <dbReference type="RuleBase" id="RU003860"/>
    </source>
</evidence>
<dbReference type="STRING" id="1792290.MSP8886_02903"/>
<evidence type="ECO:0000256" key="1">
    <source>
        <dbReference type="ARBA" id="ARBA00005578"/>
    </source>
</evidence>
<dbReference type="SUPFAM" id="SSF82657">
    <property type="entry name" value="BolA-like"/>
    <property type="match status" value="1"/>
</dbReference>
<protein>
    <recommendedName>
        <fullName evidence="2">DNA-binding transcriptional regulator BolA</fullName>
    </recommendedName>
</protein>
<dbReference type="FunFam" id="3.30.300.90:FF:000001">
    <property type="entry name" value="Transcriptional regulator BolA"/>
    <property type="match status" value="1"/>
</dbReference>
<gene>
    <name evidence="4" type="ORF">MSP8886_02903</name>
</gene>